<evidence type="ECO:0000259" key="2">
    <source>
        <dbReference type="PROSITE" id="PS50837"/>
    </source>
</evidence>
<dbReference type="Proteomes" id="UP000198949">
    <property type="component" value="Unassembled WGS sequence"/>
</dbReference>
<gene>
    <name evidence="3" type="ORF">SAMN05216270_107158</name>
</gene>
<organism evidence="3 4">
    <name type="scientific">Glycomyces harbinensis</name>
    <dbReference type="NCBI Taxonomy" id="58114"/>
    <lineage>
        <taxon>Bacteria</taxon>
        <taxon>Bacillati</taxon>
        <taxon>Actinomycetota</taxon>
        <taxon>Actinomycetes</taxon>
        <taxon>Glycomycetales</taxon>
        <taxon>Glycomycetaceae</taxon>
        <taxon>Glycomyces</taxon>
    </lineage>
</organism>
<feature type="transmembrane region" description="Helical" evidence="1">
    <location>
        <begin position="507"/>
        <end position="523"/>
    </location>
</feature>
<feature type="transmembrane region" description="Helical" evidence="1">
    <location>
        <begin position="459"/>
        <end position="481"/>
    </location>
</feature>
<keyword evidence="4" id="KW-1185">Reference proteome</keyword>
<feature type="transmembrane region" description="Helical" evidence="1">
    <location>
        <begin position="560"/>
        <end position="580"/>
    </location>
</feature>
<feature type="domain" description="NACHT" evidence="2">
    <location>
        <begin position="143"/>
        <end position="269"/>
    </location>
</feature>
<dbReference type="InterPro" id="IPR027417">
    <property type="entry name" value="P-loop_NTPase"/>
</dbReference>
<dbReference type="Gene3D" id="3.40.50.300">
    <property type="entry name" value="P-loop containing nucleotide triphosphate hydrolases"/>
    <property type="match status" value="1"/>
</dbReference>
<feature type="transmembrane region" description="Helical" evidence="1">
    <location>
        <begin position="654"/>
        <end position="677"/>
    </location>
</feature>
<feature type="transmembrane region" description="Helical" evidence="1">
    <location>
        <begin position="12"/>
        <end position="28"/>
    </location>
</feature>
<keyword evidence="1" id="KW-1133">Transmembrane helix</keyword>
<evidence type="ECO:0000313" key="4">
    <source>
        <dbReference type="Proteomes" id="UP000198949"/>
    </source>
</evidence>
<sequence>MLRALIRLGPLNNFLAFIVAAASAYLGWRAGGPPALTTLACLAAVTALVGWALSLHQEAAARSTGVDRTARDLAKILARQWTTAARQRGLTDPSPIPVAWQATGRPIAPSDADVAGTAAVLDPAWESGTADDIAQRWRRIPSGRLVILGPPGSGKTSLAVLLVCRLLADRATGGPIPVLLDLAGWNSRADRLQAWIARTVAAEYLKGRTKAGADHVAALFEEGRLLPVLDGFDELPAESRASAFSALNDAFDEPSGTSLPLVLTSRTRAYETAVETAERPLERAAVVEIAPVTAREAATYLPGGEFAARNRWKPVTETLTAEPDGPLAKVLSTPLNLYLARTAYDTPTTNPAELLDLVDPASLELHLLNAYVPAVYGRKHSALAAMRLRPYEPSEARRWLAYLALHCERFETRDIAWWQLHRSAGAGRLHVAALVLAAAATMFISALEQVRLGRWDLIIPVGLVLSVLVLVPSAAVGAAVIERRRVADLPLVGYVDLIGRLKWMKSRAVLVHGGLVFAFWMVLNENWMSLQEEPTGWDLGPVSEIGGAEVRRSFANGGTAAFAASIGVGIVLVLVARRIFSGFDWVIRRWSREARVVGQHPTPVRMLRTIHTTVLGYALFASLLGSGIAIADWWRPSLEQLVLWAVMFIEAVAVLWLVYARITGVWAFALACIVLAIRGRGPLRLMRFLDDAARRGVLRQSGPVYQFRHTRLQTYLAEQT</sequence>
<dbReference type="STRING" id="58114.SAMN05216270_107158"/>
<dbReference type="EMBL" id="FNAD01000007">
    <property type="protein sequence ID" value="SDD77186.1"/>
    <property type="molecule type" value="Genomic_DNA"/>
</dbReference>
<dbReference type="SUPFAM" id="SSF52540">
    <property type="entry name" value="P-loop containing nucleoside triphosphate hydrolases"/>
    <property type="match status" value="1"/>
</dbReference>
<keyword evidence="1" id="KW-0472">Membrane</keyword>
<dbReference type="Pfam" id="PF05729">
    <property type="entry name" value="NACHT"/>
    <property type="match status" value="1"/>
</dbReference>
<feature type="transmembrane region" description="Helical" evidence="1">
    <location>
        <begin position="34"/>
        <end position="53"/>
    </location>
</feature>
<dbReference type="AlphaFoldDB" id="A0A1G6XJ09"/>
<accession>A0A1G6XJ09</accession>
<dbReference type="OrthoDB" id="419058at2"/>
<evidence type="ECO:0000313" key="3">
    <source>
        <dbReference type="EMBL" id="SDD77186.1"/>
    </source>
</evidence>
<name>A0A1G6XJ09_9ACTN</name>
<evidence type="ECO:0000256" key="1">
    <source>
        <dbReference type="SAM" id="Phobius"/>
    </source>
</evidence>
<dbReference type="RefSeq" id="WP_091035456.1">
    <property type="nucleotide sequence ID" value="NZ_FNAD01000007.1"/>
</dbReference>
<reference evidence="4" key="1">
    <citation type="submission" date="2016-10" db="EMBL/GenBank/DDBJ databases">
        <authorList>
            <person name="Varghese N."/>
            <person name="Submissions S."/>
        </authorList>
    </citation>
    <scope>NUCLEOTIDE SEQUENCE [LARGE SCALE GENOMIC DNA]</scope>
    <source>
        <strain evidence="4">CGMCC 4.3516</strain>
    </source>
</reference>
<dbReference type="InterPro" id="IPR007111">
    <property type="entry name" value="NACHT_NTPase"/>
</dbReference>
<feature type="transmembrane region" description="Helical" evidence="1">
    <location>
        <begin position="614"/>
        <end position="634"/>
    </location>
</feature>
<protein>
    <submittedName>
        <fullName evidence="3">NACHT domain-containing protein</fullName>
    </submittedName>
</protein>
<feature type="transmembrane region" description="Helical" evidence="1">
    <location>
        <begin position="429"/>
        <end position="447"/>
    </location>
</feature>
<dbReference type="PROSITE" id="PS50837">
    <property type="entry name" value="NACHT"/>
    <property type="match status" value="1"/>
</dbReference>
<keyword evidence="1" id="KW-0812">Transmembrane</keyword>
<proteinExistence type="predicted"/>